<dbReference type="GO" id="GO:0008270">
    <property type="term" value="F:zinc ion binding"/>
    <property type="evidence" value="ECO:0007669"/>
    <property type="project" value="UniProtKB-KW"/>
</dbReference>
<accession>A0A2I0VVI7</accession>
<keyword evidence="2" id="KW-1133">Transmembrane helix</keyword>
<evidence type="ECO:0000313" key="4">
    <source>
        <dbReference type="EMBL" id="PKU67419.1"/>
    </source>
</evidence>
<keyword evidence="1" id="KW-0863">Zinc-finger</keyword>
<dbReference type="STRING" id="906689.A0A2I0VVI7"/>
<keyword evidence="5" id="KW-1185">Reference proteome</keyword>
<feature type="domain" description="SWIM-type" evidence="3">
    <location>
        <begin position="6"/>
        <end position="41"/>
    </location>
</feature>
<organism evidence="4 5">
    <name type="scientific">Dendrobium catenatum</name>
    <dbReference type="NCBI Taxonomy" id="906689"/>
    <lineage>
        <taxon>Eukaryota</taxon>
        <taxon>Viridiplantae</taxon>
        <taxon>Streptophyta</taxon>
        <taxon>Embryophyta</taxon>
        <taxon>Tracheophyta</taxon>
        <taxon>Spermatophyta</taxon>
        <taxon>Magnoliopsida</taxon>
        <taxon>Liliopsida</taxon>
        <taxon>Asparagales</taxon>
        <taxon>Orchidaceae</taxon>
        <taxon>Epidendroideae</taxon>
        <taxon>Malaxideae</taxon>
        <taxon>Dendrobiinae</taxon>
        <taxon>Dendrobium</taxon>
    </lineage>
</organism>
<reference evidence="4 5" key="1">
    <citation type="journal article" date="2016" name="Sci. Rep.">
        <title>The Dendrobium catenatum Lindl. genome sequence provides insights into polysaccharide synthase, floral development and adaptive evolution.</title>
        <authorList>
            <person name="Zhang G.Q."/>
            <person name="Xu Q."/>
            <person name="Bian C."/>
            <person name="Tsai W.C."/>
            <person name="Yeh C.M."/>
            <person name="Liu K.W."/>
            <person name="Yoshida K."/>
            <person name="Zhang L.S."/>
            <person name="Chang S.B."/>
            <person name="Chen F."/>
            <person name="Shi Y."/>
            <person name="Su Y.Y."/>
            <person name="Zhang Y.Q."/>
            <person name="Chen L.J."/>
            <person name="Yin Y."/>
            <person name="Lin M."/>
            <person name="Huang H."/>
            <person name="Deng H."/>
            <person name="Wang Z.W."/>
            <person name="Zhu S.L."/>
            <person name="Zhao X."/>
            <person name="Deng C."/>
            <person name="Niu S.C."/>
            <person name="Huang J."/>
            <person name="Wang M."/>
            <person name="Liu G.H."/>
            <person name="Yang H.J."/>
            <person name="Xiao X.J."/>
            <person name="Hsiao Y.Y."/>
            <person name="Wu W.L."/>
            <person name="Chen Y.Y."/>
            <person name="Mitsuda N."/>
            <person name="Ohme-Takagi M."/>
            <person name="Luo Y.B."/>
            <person name="Van de Peer Y."/>
            <person name="Liu Z.J."/>
        </authorList>
    </citation>
    <scope>NUCLEOTIDE SEQUENCE [LARGE SCALE GENOMIC DNA]</scope>
    <source>
        <tissue evidence="4">The whole plant</tissue>
    </source>
</reference>
<evidence type="ECO:0000256" key="1">
    <source>
        <dbReference type="PROSITE-ProRule" id="PRU00325"/>
    </source>
</evidence>
<feature type="transmembrane region" description="Helical" evidence="2">
    <location>
        <begin position="141"/>
        <end position="160"/>
    </location>
</feature>
<dbReference type="EMBL" id="KZ503197">
    <property type="protein sequence ID" value="PKU67419.1"/>
    <property type="molecule type" value="Genomic_DNA"/>
</dbReference>
<reference evidence="4 5" key="2">
    <citation type="journal article" date="2017" name="Nature">
        <title>The Apostasia genome and the evolution of orchids.</title>
        <authorList>
            <person name="Zhang G.Q."/>
            <person name="Liu K.W."/>
            <person name="Li Z."/>
            <person name="Lohaus R."/>
            <person name="Hsiao Y.Y."/>
            <person name="Niu S.C."/>
            <person name="Wang J.Y."/>
            <person name="Lin Y.C."/>
            <person name="Xu Q."/>
            <person name="Chen L.J."/>
            <person name="Yoshida K."/>
            <person name="Fujiwara S."/>
            <person name="Wang Z.W."/>
            <person name="Zhang Y.Q."/>
            <person name="Mitsuda N."/>
            <person name="Wang M."/>
            <person name="Liu G.H."/>
            <person name="Pecoraro L."/>
            <person name="Huang H.X."/>
            <person name="Xiao X.J."/>
            <person name="Lin M."/>
            <person name="Wu X.Y."/>
            <person name="Wu W.L."/>
            <person name="Chen Y.Y."/>
            <person name="Chang S.B."/>
            <person name="Sakamoto S."/>
            <person name="Ohme-Takagi M."/>
            <person name="Yagi M."/>
            <person name="Zeng S.J."/>
            <person name="Shen C.Y."/>
            <person name="Yeh C.M."/>
            <person name="Luo Y.B."/>
            <person name="Tsai W.C."/>
            <person name="Van de Peer Y."/>
            <person name="Liu Z.J."/>
        </authorList>
    </citation>
    <scope>NUCLEOTIDE SEQUENCE [LARGE SCALE GENOMIC DNA]</scope>
    <source>
        <tissue evidence="4">The whole plant</tissue>
    </source>
</reference>
<dbReference type="Proteomes" id="UP000233837">
    <property type="component" value="Unassembled WGS sequence"/>
</dbReference>
<evidence type="ECO:0000256" key="2">
    <source>
        <dbReference type="SAM" id="Phobius"/>
    </source>
</evidence>
<name>A0A2I0VVI7_9ASPA</name>
<dbReference type="AlphaFoldDB" id="A0A2I0VVI7"/>
<keyword evidence="1" id="KW-0862">Zinc</keyword>
<dbReference type="PROSITE" id="PS50966">
    <property type="entry name" value="ZF_SWIM"/>
    <property type="match status" value="1"/>
</dbReference>
<evidence type="ECO:0000259" key="3">
    <source>
        <dbReference type="PROSITE" id="PS50966"/>
    </source>
</evidence>
<evidence type="ECO:0000313" key="5">
    <source>
        <dbReference type="Proteomes" id="UP000233837"/>
    </source>
</evidence>
<sequence>MSSRSFRVDLVENKNCICTCGKTITYHIPCPHVVSCVSVLRKSHYNYVSQYYILDNYKMTYVDQFHNILNRSTWAQHDPASGIHPLLPPNFRRRSGRPRTNHFRNTMDKGIGQSNRKWGACGIVGHNKATCHTRLVLSFKFFLSIMLFINVLFIICRIFFHNL</sequence>
<keyword evidence="2" id="KW-0812">Transmembrane</keyword>
<gene>
    <name evidence="4" type="ORF">MA16_Dca026935</name>
</gene>
<keyword evidence="1" id="KW-0479">Metal-binding</keyword>
<protein>
    <recommendedName>
        <fullName evidence="3">SWIM-type domain-containing protein</fullName>
    </recommendedName>
</protein>
<keyword evidence="2" id="KW-0472">Membrane</keyword>
<proteinExistence type="predicted"/>
<dbReference type="InterPro" id="IPR007527">
    <property type="entry name" value="Znf_SWIM"/>
</dbReference>